<evidence type="ECO:0000313" key="2">
    <source>
        <dbReference type="EMBL" id="KAG7346734.1"/>
    </source>
</evidence>
<dbReference type="InterPro" id="IPR011643">
    <property type="entry name" value="HCR1"/>
</dbReference>
<evidence type="ECO:0000256" key="1">
    <source>
        <dbReference type="SAM" id="SignalP"/>
    </source>
</evidence>
<dbReference type="Pfam" id="PF07692">
    <property type="entry name" value="Fea1"/>
    <property type="match status" value="1"/>
</dbReference>
<name>A0A9K3KP23_9STRA</name>
<keyword evidence="1" id="KW-0732">Signal</keyword>
<accession>A0A9K3KP23</accession>
<dbReference type="Proteomes" id="UP000693970">
    <property type="component" value="Unassembled WGS sequence"/>
</dbReference>
<sequence length="760" mass="82401">MMTATAVCRNRMSHLLLLLCIFGSRSIGVSAQGIDLGGGIVTRTDVEYLADLTLDIRDMRQLLASGNKDSALRIYLEGKNSEKQIGVLFKLSELSTSLADNPLSQATPAYFYHLYGLAGRSTNLEELTGNGAYADRFVREAIQNGHPRAARAALVLNIWMYAAHVLYEGVDTCQKRTDADNPSQFDIGGGGLDKFIALWIGFGQTHGSSAGFGLYALTEESDTLFSKAAVDDSGFLPADDGQLAESDANRQIKLLYQQGAGILTLSDVCSSSNKDSPKKLWAVVSQIISKMYVPLLRMLIVSILEQDKEATELYATAVVPQAAQCRPSTFHRLNDELLQGDVNFGRTEVILSDLQEIYACFGLSCDDIGSVLKVYDGVNIPSCIASQNNAPMALYKPATAVGPIARIDLDVLQLRILTSVGLFNFAKVLYLYGRNSPRQRLSDTEPFGYYSIAEFAIASSRKNAEPYYSAFVSYHNDPKYADNLIRQTLDGTGKWDNGKSTEQRSVVIAEASAFLVLYLHLIAQINGAINNCKNIQDDGEYELTHPWDEVAALLIGSLEGMEEGGSLDVQDGQLIWGLSTRRAFQFQTLNRQGYANINSQLEDLLYAGRGELDALHCGMLEKTADDVKRLSIVPLMQSVLRYAVQNEQLPADSFSPDLAFGEVYAMAIIPIVQIYDPAAAALLEDNMLSRSGVKPVADGAQEVANAIGAAASAMGINPRSLGSTPEANPSLLHGGSSAVVINPWIISSLGALATSIYLIL</sequence>
<reference evidence="2" key="1">
    <citation type="journal article" date="2021" name="Sci. Rep.">
        <title>Diploid genomic architecture of Nitzschia inconspicua, an elite biomass production diatom.</title>
        <authorList>
            <person name="Oliver A."/>
            <person name="Podell S."/>
            <person name="Pinowska A."/>
            <person name="Traller J.C."/>
            <person name="Smith S.R."/>
            <person name="McClure R."/>
            <person name="Beliaev A."/>
            <person name="Bohutskyi P."/>
            <person name="Hill E.A."/>
            <person name="Rabines A."/>
            <person name="Zheng H."/>
            <person name="Allen L.Z."/>
            <person name="Kuo A."/>
            <person name="Grigoriev I.V."/>
            <person name="Allen A.E."/>
            <person name="Hazlebeck D."/>
            <person name="Allen E.E."/>
        </authorList>
    </citation>
    <scope>NUCLEOTIDE SEQUENCE</scope>
    <source>
        <strain evidence="2">Hildebrandi</strain>
    </source>
</reference>
<organism evidence="2 3">
    <name type="scientific">Nitzschia inconspicua</name>
    <dbReference type="NCBI Taxonomy" id="303405"/>
    <lineage>
        <taxon>Eukaryota</taxon>
        <taxon>Sar</taxon>
        <taxon>Stramenopiles</taxon>
        <taxon>Ochrophyta</taxon>
        <taxon>Bacillariophyta</taxon>
        <taxon>Bacillariophyceae</taxon>
        <taxon>Bacillariophycidae</taxon>
        <taxon>Bacillariales</taxon>
        <taxon>Bacillariaceae</taxon>
        <taxon>Nitzschia</taxon>
    </lineage>
</organism>
<reference evidence="2" key="2">
    <citation type="submission" date="2021-04" db="EMBL/GenBank/DDBJ databases">
        <authorList>
            <person name="Podell S."/>
        </authorList>
    </citation>
    <scope>NUCLEOTIDE SEQUENCE</scope>
    <source>
        <strain evidence="2">Hildebrandi</strain>
    </source>
</reference>
<feature type="chain" id="PRO_5039923029" evidence="1">
    <location>
        <begin position="32"/>
        <end position="760"/>
    </location>
</feature>
<feature type="signal peptide" evidence="1">
    <location>
        <begin position="1"/>
        <end position="31"/>
    </location>
</feature>
<proteinExistence type="predicted"/>
<gene>
    <name evidence="2" type="ORF">IV203_005803</name>
</gene>
<protein>
    <submittedName>
        <fullName evidence="2">Low iron-inducible periplasmic protein</fullName>
    </submittedName>
</protein>
<comment type="caution">
    <text evidence="2">The sequence shown here is derived from an EMBL/GenBank/DDBJ whole genome shotgun (WGS) entry which is preliminary data.</text>
</comment>
<keyword evidence="3" id="KW-1185">Reference proteome</keyword>
<dbReference type="OrthoDB" id="41033at2759"/>
<dbReference type="EMBL" id="JAGRRH010000021">
    <property type="protein sequence ID" value="KAG7346734.1"/>
    <property type="molecule type" value="Genomic_DNA"/>
</dbReference>
<dbReference type="AlphaFoldDB" id="A0A9K3KP23"/>
<evidence type="ECO:0000313" key="3">
    <source>
        <dbReference type="Proteomes" id="UP000693970"/>
    </source>
</evidence>